<keyword evidence="3" id="KW-0812">Transmembrane</keyword>
<gene>
    <name evidence="5" type="ORF">CONCODRAFT_77650</name>
</gene>
<dbReference type="AlphaFoldDB" id="A0A137PCI1"/>
<dbReference type="InterPro" id="IPR050271">
    <property type="entry name" value="UDP-glycosyltransferase"/>
</dbReference>
<feature type="signal peptide" evidence="4">
    <location>
        <begin position="1"/>
        <end position="18"/>
    </location>
</feature>
<dbReference type="Proteomes" id="UP000070444">
    <property type="component" value="Unassembled WGS sequence"/>
</dbReference>
<keyword evidence="3" id="KW-1133">Transmembrane helix</keyword>
<organism evidence="5 6">
    <name type="scientific">Conidiobolus coronatus (strain ATCC 28846 / CBS 209.66 / NRRL 28638)</name>
    <name type="common">Delacroixia coronata</name>
    <dbReference type="NCBI Taxonomy" id="796925"/>
    <lineage>
        <taxon>Eukaryota</taxon>
        <taxon>Fungi</taxon>
        <taxon>Fungi incertae sedis</taxon>
        <taxon>Zoopagomycota</taxon>
        <taxon>Entomophthoromycotina</taxon>
        <taxon>Entomophthoromycetes</taxon>
        <taxon>Entomophthorales</taxon>
        <taxon>Ancylistaceae</taxon>
        <taxon>Conidiobolus</taxon>
    </lineage>
</organism>
<evidence type="ECO:0000313" key="6">
    <source>
        <dbReference type="Proteomes" id="UP000070444"/>
    </source>
</evidence>
<dbReference type="OrthoDB" id="5835829at2759"/>
<reference evidence="5 6" key="1">
    <citation type="journal article" date="2015" name="Genome Biol. Evol.">
        <title>Phylogenomic analyses indicate that early fungi evolved digesting cell walls of algal ancestors of land plants.</title>
        <authorList>
            <person name="Chang Y."/>
            <person name="Wang S."/>
            <person name="Sekimoto S."/>
            <person name="Aerts A.L."/>
            <person name="Choi C."/>
            <person name="Clum A."/>
            <person name="LaButti K.M."/>
            <person name="Lindquist E.A."/>
            <person name="Yee Ngan C."/>
            <person name="Ohm R.A."/>
            <person name="Salamov A.A."/>
            <person name="Grigoriev I.V."/>
            <person name="Spatafora J.W."/>
            <person name="Berbee M.L."/>
        </authorList>
    </citation>
    <scope>NUCLEOTIDE SEQUENCE [LARGE SCALE GENOMIC DNA]</scope>
    <source>
        <strain evidence="5 6">NRRL 28638</strain>
    </source>
</reference>
<dbReference type="InterPro" id="IPR002213">
    <property type="entry name" value="UDP_glucos_trans"/>
</dbReference>
<dbReference type="CDD" id="cd03784">
    <property type="entry name" value="GT1_Gtf-like"/>
    <property type="match status" value="1"/>
</dbReference>
<dbReference type="PANTHER" id="PTHR48043:SF145">
    <property type="entry name" value="FI06409P-RELATED"/>
    <property type="match status" value="1"/>
</dbReference>
<dbReference type="OMA" id="DQLCNSA"/>
<keyword evidence="6" id="KW-1185">Reference proteome</keyword>
<evidence type="ECO:0000313" key="5">
    <source>
        <dbReference type="EMBL" id="KXN72693.1"/>
    </source>
</evidence>
<accession>A0A137PCI1</accession>
<feature type="transmembrane region" description="Helical" evidence="3">
    <location>
        <begin position="505"/>
        <end position="526"/>
    </location>
</feature>
<dbReference type="Gene3D" id="3.40.50.2000">
    <property type="entry name" value="Glycogen Phosphorylase B"/>
    <property type="match status" value="2"/>
</dbReference>
<dbReference type="EMBL" id="KQ964448">
    <property type="protein sequence ID" value="KXN72693.1"/>
    <property type="molecule type" value="Genomic_DNA"/>
</dbReference>
<dbReference type="PANTHER" id="PTHR48043">
    <property type="entry name" value="EG:EG0003.4 PROTEIN-RELATED"/>
    <property type="match status" value="1"/>
</dbReference>
<evidence type="ECO:0000256" key="1">
    <source>
        <dbReference type="ARBA" id="ARBA00022676"/>
    </source>
</evidence>
<evidence type="ECO:0000256" key="2">
    <source>
        <dbReference type="ARBA" id="ARBA00022679"/>
    </source>
</evidence>
<proteinExistence type="predicted"/>
<evidence type="ECO:0000256" key="3">
    <source>
        <dbReference type="SAM" id="Phobius"/>
    </source>
</evidence>
<keyword evidence="2 5" id="KW-0808">Transferase</keyword>
<dbReference type="Pfam" id="PF00201">
    <property type="entry name" value="UDPGT"/>
    <property type="match status" value="1"/>
</dbReference>
<sequence>MKLIKYFLINLLAIGASASGEKDEFSTHIDKPVHILISMGVGSPSHVRYLFEISKELVKQGHKITYAASTEKEKYTEGYDVNWYDMGPLPAFKRNRDYVFYFLIPIYDHFFPKLDGLIKDTKPDVVICDFFSNACIDYCQLHRIPVIVGMQPLDATLNPVPYVNNNAGLDVPVTTEKMSFWSRWYNTFLKMDPYSRHRANYLNKMNEMRAKYGVPKKTGLFGDIDTTYKIQNTYLGWEVPRPMHPSFELVGPIRSTNITPLTEDLSLFLNQWDSVLYIAFGSYQTLTVKELELIIQASIKSIVDGTINGFILATKTKKSDFPDEFHTAKGIIKSKDIFEGEIPYIKYMEHAPQEAILNHASTKLFISHGGLESTFESISTSTPILIMPFMGDQPINGQLVIENNLGGMFDKAKATYKTVSQEIKRIITDEDGSIKRDIKRVRTIAYYNSIGVKEAGDKIVSFAKTAQACRTSEDLKNEIPCEMKSMTTVDQRIPRFKAYQYDIYVFHYTLITLIICTLVPLIFKYFKLSKYLKIARRQGYRLVRSNENQYIS</sequence>
<dbReference type="SUPFAM" id="SSF53756">
    <property type="entry name" value="UDP-Glycosyltransferase/glycogen phosphorylase"/>
    <property type="match status" value="1"/>
</dbReference>
<keyword evidence="1" id="KW-0328">Glycosyltransferase</keyword>
<feature type="chain" id="PRO_5007294637" evidence="4">
    <location>
        <begin position="19"/>
        <end position="552"/>
    </location>
</feature>
<keyword evidence="4" id="KW-0732">Signal</keyword>
<dbReference type="GO" id="GO:0008194">
    <property type="term" value="F:UDP-glycosyltransferase activity"/>
    <property type="evidence" value="ECO:0007669"/>
    <property type="project" value="InterPro"/>
</dbReference>
<evidence type="ECO:0000256" key="4">
    <source>
        <dbReference type="SAM" id="SignalP"/>
    </source>
</evidence>
<protein>
    <submittedName>
        <fullName evidence="5">Glycosyltransferase family 1 protein</fullName>
    </submittedName>
</protein>
<keyword evidence="3" id="KW-0472">Membrane</keyword>
<name>A0A137PCI1_CONC2</name>